<sequence>MSSDPFRRTCLIPYANPDSLPPLLREKLNILPFRRNILYTVAQSRGLGPHFLGLIGACFDGGQRSLPELDWQLIVLRVAKNLDCKYEWDVNVPVAEVHGMPREKIKSIGRTLEDGKGPWTERDRILIRLVDEQLARYTNKEETVRQALGILNEGELVEVLIVIGVYAVLARLIKGLRVDDDPPIRGLKDLIRRSITATE</sequence>
<dbReference type="VEuPathDB" id="FungiDB:P170DRAFT_504726"/>
<dbReference type="SUPFAM" id="SSF69118">
    <property type="entry name" value="AhpD-like"/>
    <property type="match status" value="1"/>
</dbReference>
<dbReference type="GeneID" id="36561927"/>
<evidence type="ECO:0008006" key="3">
    <source>
        <dbReference type="Google" id="ProtNLM"/>
    </source>
</evidence>
<dbReference type="EMBL" id="MSFO01000001">
    <property type="protein sequence ID" value="PLB53812.1"/>
    <property type="molecule type" value="Genomic_DNA"/>
</dbReference>
<dbReference type="PANTHER" id="PTHR34846:SF5">
    <property type="entry name" value="CARBOXYMUCONOLACTONE DECARBOXYLASE-LIKE DOMAIN-CONTAINING PROTEIN"/>
    <property type="match status" value="1"/>
</dbReference>
<evidence type="ECO:0000313" key="2">
    <source>
        <dbReference type="Proteomes" id="UP000234275"/>
    </source>
</evidence>
<evidence type="ECO:0000313" key="1">
    <source>
        <dbReference type="EMBL" id="PLB53812.1"/>
    </source>
</evidence>
<dbReference type="InterPro" id="IPR029032">
    <property type="entry name" value="AhpD-like"/>
</dbReference>
<reference evidence="1 2" key="1">
    <citation type="submission" date="2016-12" db="EMBL/GenBank/DDBJ databases">
        <title>The genomes of Aspergillus section Nigri reveals drivers in fungal speciation.</title>
        <authorList>
            <consortium name="DOE Joint Genome Institute"/>
            <person name="Vesth T.C."/>
            <person name="Nybo J."/>
            <person name="Theobald S."/>
            <person name="Brandl J."/>
            <person name="Frisvad J.C."/>
            <person name="Nielsen K.F."/>
            <person name="Lyhne E.K."/>
            <person name="Kogle M.E."/>
            <person name="Kuo A."/>
            <person name="Riley R."/>
            <person name="Clum A."/>
            <person name="Nolan M."/>
            <person name="Lipzen A."/>
            <person name="Salamov A."/>
            <person name="Henrissat B."/>
            <person name="Wiebenga A."/>
            <person name="De Vries R.P."/>
            <person name="Grigoriev I.V."/>
            <person name="Mortensen U.H."/>
            <person name="Andersen M.R."/>
            <person name="Baker S.E."/>
        </authorList>
    </citation>
    <scope>NUCLEOTIDE SEQUENCE [LARGE SCALE GENOMIC DNA]</scope>
    <source>
        <strain evidence="1 2">IBT 23096</strain>
    </source>
</reference>
<dbReference type="PANTHER" id="PTHR34846">
    <property type="entry name" value="4-CARBOXYMUCONOLACTONE DECARBOXYLASE FAMILY PROTEIN (AFU_ORTHOLOGUE AFUA_6G11590)"/>
    <property type="match status" value="1"/>
</dbReference>
<proteinExistence type="predicted"/>
<dbReference type="RefSeq" id="XP_024709114.1">
    <property type="nucleotide sequence ID" value="XM_024854221.1"/>
</dbReference>
<organism evidence="1 2">
    <name type="scientific">Aspergillus steynii IBT 23096</name>
    <dbReference type="NCBI Taxonomy" id="1392250"/>
    <lineage>
        <taxon>Eukaryota</taxon>
        <taxon>Fungi</taxon>
        <taxon>Dikarya</taxon>
        <taxon>Ascomycota</taxon>
        <taxon>Pezizomycotina</taxon>
        <taxon>Eurotiomycetes</taxon>
        <taxon>Eurotiomycetidae</taxon>
        <taxon>Eurotiales</taxon>
        <taxon>Aspergillaceae</taxon>
        <taxon>Aspergillus</taxon>
        <taxon>Aspergillus subgen. Circumdati</taxon>
    </lineage>
</organism>
<keyword evidence="2" id="KW-1185">Reference proteome</keyword>
<protein>
    <recommendedName>
        <fullName evidence="3">Carboxymuconolactone decarboxylase-like domain-containing protein</fullName>
    </recommendedName>
</protein>
<dbReference type="Proteomes" id="UP000234275">
    <property type="component" value="Unassembled WGS sequence"/>
</dbReference>
<comment type="caution">
    <text evidence="1">The sequence shown here is derived from an EMBL/GenBank/DDBJ whole genome shotgun (WGS) entry which is preliminary data.</text>
</comment>
<gene>
    <name evidence="1" type="ORF">P170DRAFT_504726</name>
</gene>
<dbReference type="AlphaFoldDB" id="A0A2I2GLR2"/>
<name>A0A2I2GLR2_9EURO</name>
<dbReference type="Gene3D" id="1.20.1290.10">
    <property type="entry name" value="AhpD-like"/>
    <property type="match status" value="1"/>
</dbReference>
<dbReference type="STRING" id="1392250.A0A2I2GLR2"/>
<dbReference type="OrthoDB" id="2567457at2759"/>
<accession>A0A2I2GLR2</accession>